<sequence length="69" mass="7695">MSCFSNQKGFGSNGCLQILTLKAWREKVEPEDVRAAEKSWIMPDLFFPALPAFITAVTCTDEDALRVTV</sequence>
<comment type="caution">
    <text evidence="1">The sequence shown here is derived from an EMBL/GenBank/DDBJ whole genome shotgun (WGS) entry which is preliminary data.</text>
</comment>
<accession>A0A401RTT2</accession>
<evidence type="ECO:0000313" key="1">
    <source>
        <dbReference type="EMBL" id="GCC21554.1"/>
    </source>
</evidence>
<evidence type="ECO:0000313" key="2">
    <source>
        <dbReference type="Proteomes" id="UP000287033"/>
    </source>
</evidence>
<reference evidence="1 2" key="1">
    <citation type="journal article" date="2018" name="Nat. Ecol. Evol.">
        <title>Shark genomes provide insights into elasmobranch evolution and the origin of vertebrates.</title>
        <authorList>
            <person name="Hara Y"/>
            <person name="Yamaguchi K"/>
            <person name="Onimaru K"/>
            <person name="Kadota M"/>
            <person name="Koyanagi M"/>
            <person name="Keeley SD"/>
            <person name="Tatsumi K"/>
            <person name="Tanaka K"/>
            <person name="Motone F"/>
            <person name="Kageyama Y"/>
            <person name="Nozu R"/>
            <person name="Adachi N"/>
            <person name="Nishimura O"/>
            <person name="Nakagawa R"/>
            <person name="Tanegashima C"/>
            <person name="Kiyatake I"/>
            <person name="Matsumoto R"/>
            <person name="Murakumo K"/>
            <person name="Nishida K"/>
            <person name="Terakita A"/>
            <person name="Kuratani S"/>
            <person name="Sato K"/>
            <person name="Hyodo S Kuraku.S."/>
        </authorList>
    </citation>
    <scope>NUCLEOTIDE SEQUENCE [LARGE SCALE GENOMIC DNA]</scope>
</reference>
<dbReference type="AlphaFoldDB" id="A0A401RTT2"/>
<organism evidence="1 2">
    <name type="scientific">Chiloscyllium punctatum</name>
    <name type="common">Brownbanded bambooshark</name>
    <name type="synonym">Hemiscyllium punctatum</name>
    <dbReference type="NCBI Taxonomy" id="137246"/>
    <lineage>
        <taxon>Eukaryota</taxon>
        <taxon>Metazoa</taxon>
        <taxon>Chordata</taxon>
        <taxon>Craniata</taxon>
        <taxon>Vertebrata</taxon>
        <taxon>Chondrichthyes</taxon>
        <taxon>Elasmobranchii</taxon>
        <taxon>Galeomorphii</taxon>
        <taxon>Galeoidea</taxon>
        <taxon>Orectolobiformes</taxon>
        <taxon>Hemiscylliidae</taxon>
        <taxon>Chiloscyllium</taxon>
    </lineage>
</organism>
<dbReference type="Proteomes" id="UP000287033">
    <property type="component" value="Unassembled WGS sequence"/>
</dbReference>
<name>A0A401RTT2_CHIPU</name>
<protein>
    <submittedName>
        <fullName evidence="1">Uncharacterized protein</fullName>
    </submittedName>
</protein>
<gene>
    <name evidence="1" type="ORF">chiPu_0020027</name>
</gene>
<dbReference type="EMBL" id="BEZZ01002301">
    <property type="protein sequence ID" value="GCC21554.1"/>
    <property type="molecule type" value="Genomic_DNA"/>
</dbReference>
<proteinExistence type="predicted"/>
<keyword evidence="2" id="KW-1185">Reference proteome</keyword>